<evidence type="ECO:0000313" key="1">
    <source>
        <dbReference type="EMBL" id="CAK5065417.1"/>
    </source>
</evidence>
<protein>
    <submittedName>
        <fullName evidence="1">Uncharacterized protein</fullName>
    </submittedName>
</protein>
<gene>
    <name evidence="1" type="ORF">MENTE1834_LOCUS17313</name>
</gene>
<organism evidence="1 2">
    <name type="scientific">Meloidogyne enterolobii</name>
    <name type="common">Root-knot nematode worm</name>
    <name type="synonym">Meloidogyne mayaguensis</name>
    <dbReference type="NCBI Taxonomy" id="390850"/>
    <lineage>
        <taxon>Eukaryota</taxon>
        <taxon>Metazoa</taxon>
        <taxon>Ecdysozoa</taxon>
        <taxon>Nematoda</taxon>
        <taxon>Chromadorea</taxon>
        <taxon>Rhabditida</taxon>
        <taxon>Tylenchina</taxon>
        <taxon>Tylenchomorpha</taxon>
        <taxon>Tylenchoidea</taxon>
        <taxon>Meloidogynidae</taxon>
        <taxon>Meloidogyninae</taxon>
        <taxon>Meloidogyne</taxon>
    </lineage>
</organism>
<proteinExistence type="predicted"/>
<keyword evidence="2" id="KW-1185">Reference proteome</keyword>
<sequence length="73" mass="8444">MLLPDLIEVMEGFKAKIEARLNGDGNSGNPFFGGYFTLRRATPEQETEFCVRIKFALIKSYYLEFLQNCPQLY</sequence>
<reference evidence="1" key="1">
    <citation type="submission" date="2023-11" db="EMBL/GenBank/DDBJ databases">
        <authorList>
            <person name="Poullet M."/>
        </authorList>
    </citation>
    <scope>NUCLEOTIDE SEQUENCE</scope>
    <source>
        <strain evidence="1">E1834</strain>
    </source>
</reference>
<dbReference type="EMBL" id="CAVMJV010000019">
    <property type="protein sequence ID" value="CAK5065417.1"/>
    <property type="molecule type" value="Genomic_DNA"/>
</dbReference>
<name>A0ACB0YW28_MELEN</name>
<evidence type="ECO:0000313" key="2">
    <source>
        <dbReference type="Proteomes" id="UP001497535"/>
    </source>
</evidence>
<comment type="caution">
    <text evidence="1">The sequence shown here is derived from an EMBL/GenBank/DDBJ whole genome shotgun (WGS) entry which is preliminary data.</text>
</comment>
<dbReference type="Proteomes" id="UP001497535">
    <property type="component" value="Unassembled WGS sequence"/>
</dbReference>
<accession>A0ACB0YW28</accession>